<name>A0A2Z2MMU4_THEPR</name>
<dbReference type="Gene3D" id="3.10.330.20">
    <property type="match status" value="1"/>
</dbReference>
<dbReference type="PIRSF" id="PIRSF017269">
    <property type="entry name" value="GCD14"/>
    <property type="match status" value="1"/>
</dbReference>
<organism evidence="7 8">
    <name type="scientific">Thermococcus profundus</name>
    <dbReference type="NCBI Taxonomy" id="49899"/>
    <lineage>
        <taxon>Archaea</taxon>
        <taxon>Methanobacteriati</taxon>
        <taxon>Methanobacteriota</taxon>
        <taxon>Thermococci</taxon>
        <taxon>Thermococcales</taxon>
        <taxon>Thermococcaceae</taxon>
        <taxon>Thermococcus</taxon>
    </lineage>
</organism>
<keyword evidence="8" id="KW-1185">Reference proteome</keyword>
<feature type="binding site" evidence="5">
    <location>
        <position position="181"/>
    </location>
    <ligand>
        <name>S-adenosyl-L-methionine</name>
        <dbReference type="ChEBI" id="CHEBI:59789"/>
    </ligand>
</feature>
<evidence type="ECO:0000313" key="7">
    <source>
        <dbReference type="EMBL" id="ASJ03248.1"/>
    </source>
</evidence>
<dbReference type="InterPro" id="IPR049470">
    <property type="entry name" value="TRM61_C"/>
</dbReference>
<dbReference type="CDD" id="cd02440">
    <property type="entry name" value="AdoMet_MTases"/>
    <property type="match status" value="1"/>
</dbReference>
<dbReference type="InterPro" id="IPR014816">
    <property type="entry name" value="tRNA_MeTrfase_Gcd14"/>
</dbReference>
<keyword evidence="4" id="KW-0819">tRNA processing</keyword>
<evidence type="ECO:0000256" key="5">
    <source>
        <dbReference type="PIRSR" id="PIRSR017269-1"/>
    </source>
</evidence>
<evidence type="ECO:0000313" key="8">
    <source>
        <dbReference type="Proteomes" id="UP000250179"/>
    </source>
</evidence>
<feature type="binding site" evidence="5">
    <location>
        <position position="165"/>
    </location>
    <ligand>
        <name>S-adenosyl-L-methionine</name>
        <dbReference type="ChEBI" id="CHEBI:59789"/>
    </ligand>
</feature>
<dbReference type="EMBL" id="CP014862">
    <property type="protein sequence ID" value="ASJ03248.1"/>
    <property type="molecule type" value="Genomic_DNA"/>
</dbReference>
<proteinExistence type="predicted"/>
<evidence type="ECO:0000256" key="2">
    <source>
        <dbReference type="ARBA" id="ARBA00022679"/>
    </source>
</evidence>
<dbReference type="GO" id="GO:0160107">
    <property type="term" value="F:tRNA (adenine(58)-N1)-methyltransferase activity"/>
    <property type="evidence" value="ECO:0007669"/>
    <property type="project" value="InterPro"/>
</dbReference>
<feature type="binding site" evidence="5">
    <location>
        <begin position="116"/>
        <end position="119"/>
    </location>
    <ligand>
        <name>S-adenosyl-L-methionine</name>
        <dbReference type="ChEBI" id="CHEBI:59789"/>
    </ligand>
</feature>
<dbReference type="Gene3D" id="3.40.50.150">
    <property type="entry name" value="Vaccinia Virus protein VP39"/>
    <property type="match status" value="1"/>
</dbReference>
<dbReference type="PROSITE" id="PS51620">
    <property type="entry name" value="SAM_TRM61"/>
    <property type="match status" value="1"/>
</dbReference>
<dbReference type="OrthoDB" id="30774at2157"/>
<dbReference type="Proteomes" id="UP000250179">
    <property type="component" value="Chromosome"/>
</dbReference>
<dbReference type="Pfam" id="PF08704">
    <property type="entry name" value="GCD14"/>
    <property type="match status" value="1"/>
</dbReference>
<keyword evidence="1 7" id="KW-0489">Methyltransferase</keyword>
<evidence type="ECO:0000256" key="3">
    <source>
        <dbReference type="ARBA" id="ARBA00022691"/>
    </source>
</evidence>
<evidence type="ECO:0000256" key="1">
    <source>
        <dbReference type="ARBA" id="ARBA00022603"/>
    </source>
</evidence>
<dbReference type="GO" id="GO:0030488">
    <property type="term" value="P:tRNA methylation"/>
    <property type="evidence" value="ECO:0007669"/>
    <property type="project" value="InterPro"/>
</dbReference>
<dbReference type="Pfam" id="PF14801">
    <property type="entry name" value="TrmI-like_N"/>
    <property type="match status" value="1"/>
</dbReference>
<gene>
    <name evidence="7" type="ORF">A3L09_08270</name>
</gene>
<dbReference type="GO" id="GO:0031515">
    <property type="term" value="C:tRNA (m1A) methyltransferase complex"/>
    <property type="evidence" value="ECO:0007669"/>
    <property type="project" value="InterPro"/>
</dbReference>
<accession>A0A2Z2MMU4</accession>
<feature type="domain" description="tRNA (adenine(58)-N(1))-methyltransferase catalytic subunit TRM61 C-terminal" evidence="6">
    <location>
        <begin position="86"/>
        <end position="246"/>
    </location>
</feature>
<feature type="binding site" evidence="5">
    <location>
        <position position="142"/>
    </location>
    <ligand>
        <name>S-adenosyl-L-methionine</name>
        <dbReference type="ChEBI" id="CHEBI:59789"/>
    </ligand>
</feature>
<dbReference type="SUPFAM" id="SSF53335">
    <property type="entry name" value="S-adenosyl-L-methionine-dependent methyltransferases"/>
    <property type="match status" value="1"/>
</dbReference>
<protein>
    <submittedName>
        <fullName evidence="7">tRNA methyltransferase</fullName>
    </submittedName>
</protein>
<dbReference type="FunFam" id="3.10.330.20:FF:000003">
    <property type="entry name" value="tRNA (Adenine(58)-N(1))-methyltransferase, mitochondrial isoform X1"/>
    <property type="match status" value="1"/>
</dbReference>
<evidence type="ECO:0000259" key="6">
    <source>
        <dbReference type="Pfam" id="PF08704"/>
    </source>
</evidence>
<keyword evidence="2 7" id="KW-0808">Transferase</keyword>
<dbReference type="AlphaFoldDB" id="A0A2Z2MMU4"/>
<dbReference type="PANTHER" id="PTHR12133">
    <property type="entry name" value="TRNA (ADENINE(58)-N(1))-METHYLTRANSFERASE"/>
    <property type="match status" value="1"/>
</dbReference>
<feature type="binding site" evidence="5">
    <location>
        <position position="137"/>
    </location>
    <ligand>
        <name>S-adenosyl-L-methionine</name>
        <dbReference type="ChEBI" id="CHEBI:59789"/>
    </ligand>
</feature>
<dbReference type="KEGG" id="tprf:A3L09_08270"/>
<evidence type="ECO:0000256" key="4">
    <source>
        <dbReference type="ARBA" id="ARBA00022694"/>
    </source>
</evidence>
<keyword evidence="3 5" id="KW-0949">S-adenosyl-L-methionine</keyword>
<reference evidence="7 8" key="1">
    <citation type="submission" date="2016-03" db="EMBL/GenBank/DDBJ databases">
        <title>Complete genome sequence of Thermococcus profundus strain DT5432.</title>
        <authorList>
            <person name="Oger P.M."/>
        </authorList>
    </citation>
    <scope>NUCLEOTIDE SEQUENCE [LARGE SCALE GENOMIC DNA]</scope>
    <source>
        <strain evidence="7 8">DT 5432</strain>
    </source>
</reference>
<dbReference type="PANTHER" id="PTHR12133:SF1">
    <property type="entry name" value="TRNA (ADENINE(58)-N(1))-METHYLTRANSFERASE, MITOCHONDRIAL"/>
    <property type="match status" value="1"/>
</dbReference>
<sequence length="265" mass="29842">MVLKSLREVGRVPIKEGEKVLLIDPRGKRYLVTVSDREFHTDLGILKLGELIGKDYGSSITSHKGAEFRVIKPDINDIIAKMRRGPQIVHPKDAGIIIAYAGISPGDTVIEAGVGSGALTIFLANIVGPSGRVISYEVREDHAEIARKNIQLAGFSDRVTIKLKDIYEGIDEEYADHIVLDLPQPEKVLPHALEVLRPGGYFVAYTPCMNQVHRFFQAFQEYKNEFYKPRVVEVLVREQEVKKECMRPKTTMLAHTGYITFLRKL</sequence>
<dbReference type="InterPro" id="IPR029063">
    <property type="entry name" value="SAM-dependent_MTases_sf"/>
</dbReference>